<organism evidence="1 2">
    <name type="scientific">Natrinema soli</name>
    <dbReference type="NCBI Taxonomy" id="1930624"/>
    <lineage>
        <taxon>Archaea</taxon>
        <taxon>Methanobacteriati</taxon>
        <taxon>Methanobacteriota</taxon>
        <taxon>Stenosarchaea group</taxon>
        <taxon>Halobacteria</taxon>
        <taxon>Halobacteriales</taxon>
        <taxon>Natrialbaceae</taxon>
        <taxon>Natrinema</taxon>
    </lineage>
</organism>
<accession>A0ABD5SQY2</accession>
<keyword evidence="2" id="KW-1185">Reference proteome</keyword>
<evidence type="ECO:0000313" key="1">
    <source>
        <dbReference type="EMBL" id="MFC6767670.1"/>
    </source>
</evidence>
<dbReference type="Proteomes" id="UP001596383">
    <property type="component" value="Unassembled WGS sequence"/>
</dbReference>
<dbReference type="RefSeq" id="WP_273740533.1">
    <property type="nucleotide sequence ID" value="NZ_JAQIVI010000413.1"/>
</dbReference>
<dbReference type="AlphaFoldDB" id="A0ABD5SQY2"/>
<name>A0ABD5SQY2_9EURY</name>
<comment type="caution">
    <text evidence="1">The sequence shown here is derived from an EMBL/GenBank/DDBJ whole genome shotgun (WGS) entry which is preliminary data.</text>
</comment>
<dbReference type="SUPFAM" id="SSF52096">
    <property type="entry name" value="ClpP/crotonase"/>
    <property type="match status" value="1"/>
</dbReference>
<dbReference type="EMBL" id="JBHSWV010000413">
    <property type="protein sequence ID" value="MFC6767670.1"/>
    <property type="molecule type" value="Genomic_DNA"/>
</dbReference>
<evidence type="ECO:0000313" key="2">
    <source>
        <dbReference type="Proteomes" id="UP001596383"/>
    </source>
</evidence>
<reference evidence="1 2" key="1">
    <citation type="journal article" date="2019" name="Int. J. Syst. Evol. Microbiol.">
        <title>The Global Catalogue of Microorganisms (GCM) 10K type strain sequencing project: providing services to taxonomists for standard genome sequencing and annotation.</title>
        <authorList>
            <consortium name="The Broad Institute Genomics Platform"/>
            <consortium name="The Broad Institute Genome Sequencing Center for Infectious Disease"/>
            <person name="Wu L."/>
            <person name="Ma J."/>
        </authorList>
    </citation>
    <scope>NUCLEOTIDE SEQUENCE [LARGE SCALE GENOMIC DNA]</scope>
    <source>
        <strain evidence="1 2">LMG 29247</strain>
    </source>
</reference>
<dbReference type="Gene3D" id="3.30.300.220">
    <property type="match status" value="1"/>
</dbReference>
<sequence length="47" mass="5197">MTDEPVLLNVTSGPARVELNRPDKYNALNDALVERLSDVLETGRARS</sequence>
<gene>
    <name evidence="1" type="ORF">ACFQE6_22565</name>
</gene>
<dbReference type="InterPro" id="IPR029045">
    <property type="entry name" value="ClpP/crotonase-like_dom_sf"/>
</dbReference>
<protein>
    <recommendedName>
        <fullName evidence="3">Enoyl-CoA hydratase</fullName>
    </recommendedName>
</protein>
<evidence type="ECO:0008006" key="3">
    <source>
        <dbReference type="Google" id="ProtNLM"/>
    </source>
</evidence>
<proteinExistence type="predicted"/>